<dbReference type="RefSeq" id="WP_182852009.1">
    <property type="nucleotide sequence ID" value="NZ_AP022213.1"/>
</dbReference>
<dbReference type="AlphaFoldDB" id="A0A6S5RQC3"/>
<gene>
    <name evidence="1" type="ORF">WP8S17C03_13930</name>
</gene>
<organism evidence="1 2">
    <name type="scientific">Metapseudomonas otitidis</name>
    <dbReference type="NCBI Taxonomy" id="319939"/>
    <lineage>
        <taxon>Bacteria</taxon>
        <taxon>Pseudomonadati</taxon>
        <taxon>Pseudomonadota</taxon>
        <taxon>Gammaproteobacteria</taxon>
        <taxon>Pseudomonadales</taxon>
        <taxon>Pseudomonadaceae</taxon>
        <taxon>Metapseudomonas</taxon>
    </lineage>
</organism>
<sequence>MTSYISIQLTKFEDLKMPTLEMDSESTPNESLAQIESLLRNISSKELKKRIKNFNCSYKNLDAKDIYERIKDVIMISVGPGRAGAFAAQEKEYLPGGIFYRARVWNSEFKDLPESEFWAPPNDRVKYHGRINRPLQGLLYTSEGQILTTFKEARVKPQSNVLLIAYQSKEALTVATIGNKFYTNLPSDTQKKLSIIRKFINQNLLAAGEGAYLFSSEFTNSILNFSPDGWAYPSTLCHGGENVCFRPESQHKLELLEIFAFNGKESGLRVPTGYFLRQEDGAYKYREEAEEAASRFIDFMKRHQRIYDSNDRSTLEQKTAINTTIRLIP</sequence>
<protein>
    <submittedName>
        <fullName evidence="1">Uncharacterized protein</fullName>
    </submittedName>
</protein>
<dbReference type="EMBL" id="AP022213">
    <property type="protein sequence ID" value="BBT15344.1"/>
    <property type="molecule type" value="Genomic_DNA"/>
</dbReference>
<evidence type="ECO:0000313" key="1">
    <source>
        <dbReference type="EMBL" id="BBT15344.1"/>
    </source>
</evidence>
<dbReference type="Proteomes" id="UP000515591">
    <property type="component" value="Chromosome"/>
</dbReference>
<name>A0A6S5RQC3_9GAMM</name>
<accession>A0A6S5RQC3</accession>
<evidence type="ECO:0000313" key="2">
    <source>
        <dbReference type="Proteomes" id="UP000515591"/>
    </source>
</evidence>
<proteinExistence type="predicted"/>
<reference evidence="1 2" key="1">
    <citation type="submission" date="2019-12" db="EMBL/GenBank/DDBJ databases">
        <title>complete genome sequences of Pseudomonas otitidis str. WP8-S17-CRE-03 isolated from wastewater treatment plant effluent.</title>
        <authorList>
            <person name="Sekizuka T."/>
            <person name="Itokawa K."/>
            <person name="Yatsu K."/>
            <person name="Inamine Y."/>
            <person name="Kuroda M."/>
        </authorList>
    </citation>
    <scope>NUCLEOTIDE SEQUENCE [LARGE SCALE GENOMIC DNA]</scope>
    <source>
        <strain evidence="1 2">WP8-S17-CRE-03</strain>
    </source>
</reference>